<evidence type="ECO:0000256" key="2">
    <source>
        <dbReference type="ARBA" id="ARBA00022801"/>
    </source>
</evidence>
<dbReference type="EC" id="3.5.1.28" evidence="5"/>
<accession>A0ABS2PKY5</accession>
<evidence type="ECO:0000313" key="6">
    <source>
        <dbReference type="Proteomes" id="UP000809081"/>
    </source>
</evidence>
<name>A0ABS2PKY5_9STRE</name>
<feature type="domain" description="Mannosyl-glycoprotein endo-beta-N-acetylglucosamidase-like" evidence="4">
    <location>
        <begin position="37"/>
        <end position="194"/>
    </location>
</feature>
<comment type="similarity">
    <text evidence="1">Belongs to the glycosyl hydrolase 73 family.</text>
</comment>
<dbReference type="RefSeq" id="WP_205016842.1">
    <property type="nucleotide sequence ID" value="NZ_JAFBEI010000012.1"/>
</dbReference>
<protein>
    <submittedName>
        <fullName evidence="5">N-acetylmuramoyl-L-alanine amidase</fullName>
        <ecNumber evidence="5">3.5.1.28</ecNumber>
    </submittedName>
</protein>
<sequence>MRRKLKWQVFGGLLAVFGLFLIVPLMIRGSVPNAKEGVKTSYDHSAFFKLVAPQVQRLSDSYGVKTSVILAQAALESDYGTDLLAVRYHNLMAVKAEAGQRSVKMTRQEYIGTKQLSLKSQFRVYVDWESSLNDYMLQLKDGKLSRSGLYKAVATADNYQTAIEAFQKYNYTSDTNYSKKLKKIIETYNLVDYNR</sequence>
<evidence type="ECO:0000256" key="3">
    <source>
        <dbReference type="SAM" id="Phobius"/>
    </source>
</evidence>
<dbReference type="EMBL" id="JAFBEI010000012">
    <property type="protein sequence ID" value="MBM7635937.1"/>
    <property type="molecule type" value="Genomic_DNA"/>
</dbReference>
<dbReference type="InterPro" id="IPR002901">
    <property type="entry name" value="MGlyc_endo_b_GlcNAc-like_dom"/>
</dbReference>
<organism evidence="5 6">
    <name type="scientific">Streptococcus saliviloxodontae</name>
    <dbReference type="NCBI Taxonomy" id="1349416"/>
    <lineage>
        <taxon>Bacteria</taxon>
        <taxon>Bacillati</taxon>
        <taxon>Bacillota</taxon>
        <taxon>Bacilli</taxon>
        <taxon>Lactobacillales</taxon>
        <taxon>Streptococcaceae</taxon>
        <taxon>Streptococcus</taxon>
    </lineage>
</organism>
<dbReference type="Gene3D" id="1.10.530.10">
    <property type="match status" value="1"/>
</dbReference>
<evidence type="ECO:0000313" key="5">
    <source>
        <dbReference type="EMBL" id="MBM7635937.1"/>
    </source>
</evidence>
<keyword evidence="3" id="KW-0812">Transmembrane</keyword>
<dbReference type="SMART" id="SM00047">
    <property type="entry name" value="LYZ2"/>
    <property type="match status" value="1"/>
</dbReference>
<dbReference type="InterPro" id="IPR051056">
    <property type="entry name" value="Glycosyl_Hydrolase_73"/>
</dbReference>
<dbReference type="PANTHER" id="PTHR33308:SF9">
    <property type="entry name" value="PEPTIDOGLYCAN HYDROLASE FLGJ"/>
    <property type="match status" value="1"/>
</dbReference>
<dbReference type="PRINTS" id="PR01002">
    <property type="entry name" value="FLGFLGJ"/>
</dbReference>
<feature type="transmembrane region" description="Helical" evidence="3">
    <location>
        <begin position="7"/>
        <end position="27"/>
    </location>
</feature>
<reference evidence="5 6" key="1">
    <citation type="submission" date="2021-01" db="EMBL/GenBank/DDBJ databases">
        <title>Genomic Encyclopedia of Type Strains, Phase IV (KMG-IV): sequencing the most valuable type-strain genomes for metagenomic binning, comparative biology and taxonomic classification.</title>
        <authorList>
            <person name="Goeker M."/>
        </authorList>
    </citation>
    <scope>NUCLEOTIDE SEQUENCE [LARGE SCALE GENOMIC DNA]</scope>
    <source>
        <strain evidence="5 6">DSM 27513</strain>
    </source>
</reference>
<dbReference type="GO" id="GO:0008745">
    <property type="term" value="F:N-acetylmuramoyl-L-alanine amidase activity"/>
    <property type="evidence" value="ECO:0007669"/>
    <property type="project" value="UniProtKB-EC"/>
</dbReference>
<evidence type="ECO:0000256" key="1">
    <source>
        <dbReference type="ARBA" id="ARBA00010266"/>
    </source>
</evidence>
<proteinExistence type="inferred from homology"/>
<evidence type="ECO:0000259" key="4">
    <source>
        <dbReference type="SMART" id="SM00047"/>
    </source>
</evidence>
<keyword evidence="6" id="KW-1185">Reference proteome</keyword>
<keyword evidence="3" id="KW-0472">Membrane</keyword>
<keyword evidence="2 5" id="KW-0378">Hydrolase</keyword>
<keyword evidence="3" id="KW-1133">Transmembrane helix</keyword>
<gene>
    <name evidence="5" type="ORF">JOC31_000755</name>
</gene>
<dbReference type="Pfam" id="PF01832">
    <property type="entry name" value="Glucosaminidase"/>
    <property type="match status" value="1"/>
</dbReference>
<dbReference type="Proteomes" id="UP000809081">
    <property type="component" value="Unassembled WGS sequence"/>
</dbReference>
<dbReference type="PANTHER" id="PTHR33308">
    <property type="entry name" value="PEPTIDOGLYCAN HYDROLASE FLGJ"/>
    <property type="match status" value="1"/>
</dbReference>
<comment type="caution">
    <text evidence="5">The sequence shown here is derived from an EMBL/GenBank/DDBJ whole genome shotgun (WGS) entry which is preliminary data.</text>
</comment>
<dbReference type="Gene3D" id="4.10.80.30">
    <property type="entry name" value="DNA polymerase, domain 6"/>
    <property type="match status" value="1"/>
</dbReference>